<protein>
    <submittedName>
        <fullName evidence="1">Uncharacterized protein</fullName>
    </submittedName>
</protein>
<sequence>MTLCPLCGQILPTNQDSVFPDDVLKLVVMLNSDPLWKVVMEEGELLAEANGLKWYSFDNKIFVTDK</sequence>
<name>A0A6M3L1F3_9ZZZZ</name>
<evidence type="ECO:0000313" key="1">
    <source>
        <dbReference type="EMBL" id="QJA88050.1"/>
    </source>
</evidence>
<dbReference type="AlphaFoldDB" id="A0A6M3L1F3"/>
<reference evidence="1" key="1">
    <citation type="submission" date="2020-03" db="EMBL/GenBank/DDBJ databases">
        <title>The deep terrestrial virosphere.</title>
        <authorList>
            <person name="Holmfeldt K."/>
            <person name="Nilsson E."/>
            <person name="Simone D."/>
            <person name="Lopez-Fernandez M."/>
            <person name="Wu X."/>
            <person name="de Brujin I."/>
            <person name="Lundin D."/>
            <person name="Andersson A."/>
            <person name="Bertilsson S."/>
            <person name="Dopson M."/>
        </authorList>
    </citation>
    <scope>NUCLEOTIDE SEQUENCE</scope>
    <source>
        <strain evidence="1">MM415B02836</strain>
    </source>
</reference>
<accession>A0A6M3L1F3</accession>
<proteinExistence type="predicted"/>
<dbReference type="EMBL" id="MT142749">
    <property type="protein sequence ID" value="QJA88050.1"/>
    <property type="molecule type" value="Genomic_DNA"/>
</dbReference>
<gene>
    <name evidence="1" type="ORF">MM415B02836_0013</name>
</gene>
<organism evidence="1">
    <name type="scientific">viral metagenome</name>
    <dbReference type="NCBI Taxonomy" id="1070528"/>
    <lineage>
        <taxon>unclassified sequences</taxon>
        <taxon>metagenomes</taxon>
        <taxon>organismal metagenomes</taxon>
    </lineage>
</organism>